<evidence type="ECO:0000313" key="1">
    <source>
        <dbReference type="EMBL" id="SOQ40821.1"/>
    </source>
</evidence>
<proteinExistence type="predicted"/>
<protein>
    <submittedName>
        <fullName evidence="1">SFRICE_007881</fullName>
    </submittedName>
</protein>
<reference evidence="1" key="1">
    <citation type="submission" date="2016-07" db="EMBL/GenBank/DDBJ databases">
        <authorList>
            <person name="Bretaudeau A."/>
        </authorList>
    </citation>
    <scope>NUCLEOTIDE SEQUENCE</scope>
    <source>
        <strain evidence="1">Rice</strain>
        <tissue evidence="1">Whole body</tissue>
    </source>
</reference>
<sequence length="218" mass="24842">MLGLRTASKGSWSADQNQTRAYCTLCTVRASRSHPTDTDGAQRRILKQNPILRKKVGELAGLKAFNLNIPDLCPVSFRRQPAVKFHLIAGEKCVSANADCEARPRGPPESIVCGGVRLFMCNVRQRQSVARQRKQWTMIRYYDKLMSQHYVLDKRSSSCHKTSTAEHRPPPMTFKDAYAVESGSIFIGRKARWFYYNTGPPLLHYKVSANRDYYTFTC</sequence>
<organism evidence="1">
    <name type="scientific">Spodoptera frugiperda</name>
    <name type="common">Fall armyworm</name>
    <dbReference type="NCBI Taxonomy" id="7108"/>
    <lineage>
        <taxon>Eukaryota</taxon>
        <taxon>Metazoa</taxon>
        <taxon>Ecdysozoa</taxon>
        <taxon>Arthropoda</taxon>
        <taxon>Hexapoda</taxon>
        <taxon>Insecta</taxon>
        <taxon>Pterygota</taxon>
        <taxon>Neoptera</taxon>
        <taxon>Endopterygota</taxon>
        <taxon>Lepidoptera</taxon>
        <taxon>Glossata</taxon>
        <taxon>Ditrysia</taxon>
        <taxon>Noctuoidea</taxon>
        <taxon>Noctuidae</taxon>
        <taxon>Amphipyrinae</taxon>
        <taxon>Spodoptera</taxon>
    </lineage>
</organism>
<name>A0A2H1VJ52_SPOFR</name>
<accession>A0A2H1VJ52</accession>
<dbReference type="AlphaFoldDB" id="A0A2H1VJ52"/>
<dbReference type="EMBL" id="ODYU01002841">
    <property type="protein sequence ID" value="SOQ40821.1"/>
    <property type="molecule type" value="Genomic_DNA"/>
</dbReference>
<gene>
    <name evidence="1" type="ORF">SFRICE_007881</name>
</gene>